<proteinExistence type="predicted"/>
<name>A0A371HSV8_MUCPR</name>
<feature type="region of interest" description="Disordered" evidence="1">
    <location>
        <begin position="1"/>
        <end position="29"/>
    </location>
</feature>
<evidence type="ECO:0000313" key="2">
    <source>
        <dbReference type="EMBL" id="RDY05868.1"/>
    </source>
</evidence>
<feature type="compositionally biased region" description="Basic residues" evidence="1">
    <location>
        <begin position="18"/>
        <end position="29"/>
    </location>
</feature>
<dbReference type="EMBL" id="QJKJ01001794">
    <property type="protein sequence ID" value="RDY05868.1"/>
    <property type="molecule type" value="Genomic_DNA"/>
</dbReference>
<evidence type="ECO:0000256" key="1">
    <source>
        <dbReference type="SAM" id="MobiDB-lite"/>
    </source>
</evidence>
<gene>
    <name evidence="2" type="ORF">CR513_10239</name>
</gene>
<feature type="non-terminal residue" evidence="2">
    <location>
        <position position="1"/>
    </location>
</feature>
<evidence type="ECO:0000313" key="3">
    <source>
        <dbReference type="Proteomes" id="UP000257109"/>
    </source>
</evidence>
<comment type="caution">
    <text evidence="2">The sequence shown here is derived from an EMBL/GenBank/DDBJ whole genome shotgun (WGS) entry which is preliminary data.</text>
</comment>
<sequence length="251" mass="28728">MPTPKIETEVRASYSNSSRKKVRRWSGTKSAKRLSKKSKQYLKMPYVLVSTVPRKPLILYLSVLEESMGGVLGAARCLRERTCHLLSQQEVHRLRTKVPNTKTNLLCSSLNDKETEIYIFKKPALTGRITRWQMALSEYDIVYVSQKAIKGSAIVEQLAHHPLVDHQPLLHEFLNEYIMVMEEETEFEAEPDEWKLWFDEASNLLGNGIGAVLAFVEEQCFPFSTRLGFDYTNNMGEEEACAAKVLMAIEH</sequence>
<accession>A0A371HSV8</accession>
<feature type="compositionally biased region" description="Basic and acidic residues" evidence="1">
    <location>
        <begin position="1"/>
        <end position="10"/>
    </location>
</feature>
<reference evidence="2" key="1">
    <citation type="submission" date="2018-05" db="EMBL/GenBank/DDBJ databases">
        <title>Draft genome of Mucuna pruriens seed.</title>
        <authorList>
            <person name="Nnadi N.E."/>
            <person name="Vos R."/>
            <person name="Hasami M.H."/>
            <person name="Devisetty U.K."/>
            <person name="Aguiy J.C."/>
        </authorList>
    </citation>
    <scope>NUCLEOTIDE SEQUENCE [LARGE SCALE GENOMIC DNA]</scope>
    <source>
        <strain evidence="2">JCA_2017</strain>
    </source>
</reference>
<dbReference type="Proteomes" id="UP000257109">
    <property type="component" value="Unassembled WGS sequence"/>
</dbReference>
<organism evidence="2 3">
    <name type="scientific">Mucuna pruriens</name>
    <name type="common">Velvet bean</name>
    <name type="synonym">Dolichos pruriens</name>
    <dbReference type="NCBI Taxonomy" id="157652"/>
    <lineage>
        <taxon>Eukaryota</taxon>
        <taxon>Viridiplantae</taxon>
        <taxon>Streptophyta</taxon>
        <taxon>Embryophyta</taxon>
        <taxon>Tracheophyta</taxon>
        <taxon>Spermatophyta</taxon>
        <taxon>Magnoliopsida</taxon>
        <taxon>eudicotyledons</taxon>
        <taxon>Gunneridae</taxon>
        <taxon>Pentapetalae</taxon>
        <taxon>rosids</taxon>
        <taxon>fabids</taxon>
        <taxon>Fabales</taxon>
        <taxon>Fabaceae</taxon>
        <taxon>Papilionoideae</taxon>
        <taxon>50 kb inversion clade</taxon>
        <taxon>NPAAA clade</taxon>
        <taxon>indigoferoid/millettioid clade</taxon>
        <taxon>Phaseoleae</taxon>
        <taxon>Mucuna</taxon>
    </lineage>
</organism>
<dbReference type="PANTHER" id="PTHR48475:SF1">
    <property type="entry name" value="RNASE H TYPE-1 DOMAIN-CONTAINING PROTEIN"/>
    <property type="match status" value="1"/>
</dbReference>
<dbReference type="AlphaFoldDB" id="A0A371HSV8"/>
<protein>
    <recommendedName>
        <fullName evidence="4">Reverse transcriptase RNase H-like domain-containing protein</fullName>
    </recommendedName>
</protein>
<dbReference type="OrthoDB" id="1730907at2759"/>
<dbReference type="PANTHER" id="PTHR48475">
    <property type="entry name" value="RIBONUCLEASE H"/>
    <property type="match status" value="1"/>
</dbReference>
<keyword evidence="3" id="KW-1185">Reference proteome</keyword>
<evidence type="ECO:0008006" key="4">
    <source>
        <dbReference type="Google" id="ProtNLM"/>
    </source>
</evidence>